<dbReference type="RefSeq" id="WP_149428709.1">
    <property type="nucleotide sequence ID" value="NZ_VLNY01000001.1"/>
</dbReference>
<dbReference type="OrthoDB" id="4153705at2"/>
<keyword evidence="2" id="KW-1185">Reference proteome</keyword>
<dbReference type="EMBL" id="VLNY01000001">
    <property type="protein sequence ID" value="KAA0024933.1"/>
    <property type="molecule type" value="Genomic_DNA"/>
</dbReference>
<sequence>MTSTTLTAATLAQKWTDLWNGELDLSARILTDDFVIRFGSAASVPADALRGGAQFAEFVDNFRATRPGLTFTVDGAPAGTLDSSGNGRFAICWFVDLPEQPRRSGIDLFDAVDGRIVRVWSVTAEREFGAV</sequence>
<organism evidence="1 2">
    <name type="scientific">Antrihabitans cavernicola</name>
    <dbReference type="NCBI Taxonomy" id="2495913"/>
    <lineage>
        <taxon>Bacteria</taxon>
        <taxon>Bacillati</taxon>
        <taxon>Actinomycetota</taxon>
        <taxon>Actinomycetes</taxon>
        <taxon>Mycobacteriales</taxon>
        <taxon>Nocardiaceae</taxon>
        <taxon>Antrihabitans</taxon>
    </lineage>
</organism>
<proteinExistence type="predicted"/>
<dbReference type="InterPro" id="IPR032710">
    <property type="entry name" value="NTF2-like_dom_sf"/>
</dbReference>
<dbReference type="Gene3D" id="3.10.450.50">
    <property type="match status" value="1"/>
</dbReference>
<name>A0A5A7SJV6_9NOCA</name>
<evidence type="ECO:0000313" key="2">
    <source>
        <dbReference type="Proteomes" id="UP000322244"/>
    </source>
</evidence>
<dbReference type="Proteomes" id="UP000322244">
    <property type="component" value="Unassembled WGS sequence"/>
</dbReference>
<evidence type="ECO:0000313" key="1">
    <source>
        <dbReference type="EMBL" id="KAA0024933.1"/>
    </source>
</evidence>
<protein>
    <submittedName>
        <fullName evidence="1">Ester cyclase</fullName>
    </submittedName>
</protein>
<comment type="caution">
    <text evidence="1">The sequence shown here is derived from an EMBL/GenBank/DDBJ whole genome shotgun (WGS) entry which is preliminary data.</text>
</comment>
<dbReference type="AlphaFoldDB" id="A0A5A7SJV6"/>
<accession>A0A5A7SJV6</accession>
<reference evidence="1 2" key="1">
    <citation type="submission" date="2019-07" db="EMBL/GenBank/DDBJ databases">
        <title>Rhodococcus cavernicolus sp. nov., isolated from a cave.</title>
        <authorList>
            <person name="Lee S.D."/>
        </authorList>
    </citation>
    <scope>NUCLEOTIDE SEQUENCE [LARGE SCALE GENOMIC DNA]</scope>
    <source>
        <strain evidence="1 2">C1-24</strain>
    </source>
</reference>
<gene>
    <name evidence="1" type="ORF">FOY51_03160</name>
</gene>
<dbReference type="SUPFAM" id="SSF54427">
    <property type="entry name" value="NTF2-like"/>
    <property type="match status" value="1"/>
</dbReference>